<feature type="domain" description="Response regulatory" evidence="3">
    <location>
        <begin position="12"/>
        <end position="130"/>
    </location>
</feature>
<evidence type="ECO:0000313" key="5">
    <source>
        <dbReference type="Proteomes" id="UP001595973"/>
    </source>
</evidence>
<protein>
    <submittedName>
        <fullName evidence="4">Response regulator</fullName>
    </submittedName>
</protein>
<organism evidence="4 5">
    <name type="scientific">Seohaeicola nanhaiensis</name>
    <dbReference type="NCBI Taxonomy" id="1387282"/>
    <lineage>
        <taxon>Bacteria</taxon>
        <taxon>Pseudomonadati</taxon>
        <taxon>Pseudomonadota</taxon>
        <taxon>Alphaproteobacteria</taxon>
        <taxon>Rhodobacterales</taxon>
        <taxon>Roseobacteraceae</taxon>
        <taxon>Seohaeicola</taxon>
    </lineage>
</organism>
<keyword evidence="1 2" id="KW-0597">Phosphoprotein</keyword>
<feature type="modified residue" description="4-aspartylphosphate" evidence="2">
    <location>
        <position position="63"/>
    </location>
</feature>
<dbReference type="CDD" id="cd00156">
    <property type="entry name" value="REC"/>
    <property type="match status" value="1"/>
</dbReference>
<keyword evidence="5" id="KW-1185">Reference proteome</keyword>
<evidence type="ECO:0000256" key="1">
    <source>
        <dbReference type="ARBA" id="ARBA00022553"/>
    </source>
</evidence>
<dbReference type="PANTHER" id="PTHR44591:SF3">
    <property type="entry name" value="RESPONSE REGULATORY DOMAIN-CONTAINING PROTEIN"/>
    <property type="match status" value="1"/>
</dbReference>
<dbReference type="SMART" id="SM00448">
    <property type="entry name" value="REC"/>
    <property type="match status" value="1"/>
</dbReference>
<accession>A0ABV9KNH5</accession>
<dbReference type="PANTHER" id="PTHR44591">
    <property type="entry name" value="STRESS RESPONSE REGULATOR PROTEIN 1"/>
    <property type="match status" value="1"/>
</dbReference>
<dbReference type="InterPro" id="IPR050595">
    <property type="entry name" value="Bact_response_regulator"/>
</dbReference>
<dbReference type="Proteomes" id="UP001595973">
    <property type="component" value="Unassembled WGS sequence"/>
</dbReference>
<proteinExistence type="predicted"/>
<dbReference type="Pfam" id="PF00072">
    <property type="entry name" value="Response_reg"/>
    <property type="match status" value="1"/>
</dbReference>
<dbReference type="PROSITE" id="PS50110">
    <property type="entry name" value="RESPONSE_REGULATORY"/>
    <property type="match status" value="1"/>
</dbReference>
<comment type="caution">
    <text evidence="4">The sequence shown here is derived from an EMBL/GenBank/DDBJ whole genome shotgun (WGS) entry which is preliminary data.</text>
</comment>
<evidence type="ECO:0000259" key="3">
    <source>
        <dbReference type="PROSITE" id="PS50110"/>
    </source>
</evidence>
<dbReference type="SUPFAM" id="SSF52172">
    <property type="entry name" value="CheY-like"/>
    <property type="match status" value="1"/>
</dbReference>
<sequence>MPQTAATPAQRKCLIVEDSTYDQRMIARAVRAALSKVELTVVASIEEAREALATTPIAPILLDNNLPDGKGANFALELAQDARLGAIPVIMVSDWPSPFMWQKAELAGVHRVFTKTEFNAAVFSAALPKRMALH</sequence>
<name>A0ABV9KNH5_9RHOB</name>
<evidence type="ECO:0000256" key="2">
    <source>
        <dbReference type="PROSITE-ProRule" id="PRU00169"/>
    </source>
</evidence>
<reference evidence="5" key="1">
    <citation type="journal article" date="2019" name="Int. J. Syst. Evol. Microbiol.">
        <title>The Global Catalogue of Microorganisms (GCM) 10K type strain sequencing project: providing services to taxonomists for standard genome sequencing and annotation.</title>
        <authorList>
            <consortium name="The Broad Institute Genomics Platform"/>
            <consortium name="The Broad Institute Genome Sequencing Center for Infectious Disease"/>
            <person name="Wu L."/>
            <person name="Ma J."/>
        </authorList>
    </citation>
    <scope>NUCLEOTIDE SEQUENCE [LARGE SCALE GENOMIC DNA]</scope>
    <source>
        <strain evidence="5">CGMCC 4.7283</strain>
    </source>
</reference>
<dbReference type="EMBL" id="JBHSGI010000033">
    <property type="protein sequence ID" value="MFC4671471.1"/>
    <property type="molecule type" value="Genomic_DNA"/>
</dbReference>
<dbReference type="Gene3D" id="3.40.50.2300">
    <property type="match status" value="1"/>
</dbReference>
<evidence type="ECO:0000313" key="4">
    <source>
        <dbReference type="EMBL" id="MFC4671471.1"/>
    </source>
</evidence>
<dbReference type="InterPro" id="IPR001789">
    <property type="entry name" value="Sig_transdc_resp-reg_receiver"/>
</dbReference>
<dbReference type="InterPro" id="IPR011006">
    <property type="entry name" value="CheY-like_superfamily"/>
</dbReference>
<gene>
    <name evidence="4" type="ORF">ACFO5X_23155</name>
</gene>
<dbReference type="RefSeq" id="WP_380722036.1">
    <property type="nucleotide sequence ID" value="NZ_JBHSGI010000033.1"/>
</dbReference>